<keyword evidence="4" id="KW-1185">Reference proteome</keyword>
<dbReference type="VEuPathDB" id="FungiDB:ASPACDRAFT_76061"/>
<dbReference type="Gene3D" id="2.120.10.30">
    <property type="entry name" value="TolB, C-terminal domain"/>
    <property type="match status" value="1"/>
</dbReference>
<evidence type="ECO:0000259" key="2">
    <source>
        <dbReference type="Pfam" id="PF08450"/>
    </source>
</evidence>
<dbReference type="InterPro" id="IPR013658">
    <property type="entry name" value="SGL"/>
</dbReference>
<dbReference type="OMA" id="NVLPYHF"/>
<dbReference type="InterPro" id="IPR011042">
    <property type="entry name" value="6-blade_b-propeller_TolB-like"/>
</dbReference>
<keyword evidence="1" id="KW-0732">Signal</keyword>
<dbReference type="RefSeq" id="XP_020059301.1">
    <property type="nucleotide sequence ID" value="XM_020204631.1"/>
</dbReference>
<protein>
    <recommendedName>
        <fullName evidence="2">SMP-30/Gluconolactonase/LRE-like region domain-containing protein</fullName>
    </recommendedName>
</protein>
<name>A0A1L9X3A7_ASPA1</name>
<dbReference type="PANTHER" id="PTHR47064:SF2">
    <property type="entry name" value="SMP-30_GLUCONOLACTONASE_LRE-LIKE REGION DOMAIN-CONTAINING PROTEIN-RELATED"/>
    <property type="match status" value="1"/>
</dbReference>
<organism evidence="3 4">
    <name type="scientific">Aspergillus aculeatus (strain ATCC 16872 / CBS 172.66 / WB 5094)</name>
    <dbReference type="NCBI Taxonomy" id="690307"/>
    <lineage>
        <taxon>Eukaryota</taxon>
        <taxon>Fungi</taxon>
        <taxon>Dikarya</taxon>
        <taxon>Ascomycota</taxon>
        <taxon>Pezizomycotina</taxon>
        <taxon>Eurotiomycetes</taxon>
        <taxon>Eurotiomycetidae</taxon>
        <taxon>Eurotiales</taxon>
        <taxon>Aspergillaceae</taxon>
        <taxon>Aspergillus</taxon>
        <taxon>Aspergillus subgen. Circumdati</taxon>
    </lineage>
</organism>
<dbReference type="InterPro" id="IPR052988">
    <property type="entry name" value="Oryzine_lactonohydrolase"/>
</dbReference>
<feature type="chain" id="PRO_5012589515" description="SMP-30/Gluconolactonase/LRE-like region domain-containing protein" evidence="1">
    <location>
        <begin position="19"/>
        <end position="411"/>
    </location>
</feature>
<evidence type="ECO:0000313" key="4">
    <source>
        <dbReference type="Proteomes" id="UP000184546"/>
    </source>
</evidence>
<dbReference type="EMBL" id="KV878972">
    <property type="protein sequence ID" value="OJK02962.1"/>
    <property type="molecule type" value="Genomic_DNA"/>
</dbReference>
<feature type="signal peptide" evidence="1">
    <location>
        <begin position="1"/>
        <end position="18"/>
    </location>
</feature>
<feature type="domain" description="SMP-30/Gluconolactonase/LRE-like region" evidence="2">
    <location>
        <begin position="193"/>
        <end position="289"/>
    </location>
</feature>
<evidence type="ECO:0000313" key="3">
    <source>
        <dbReference type="EMBL" id="OJK02962.1"/>
    </source>
</evidence>
<dbReference type="Pfam" id="PF08450">
    <property type="entry name" value="SGL"/>
    <property type="match status" value="2"/>
</dbReference>
<dbReference type="AlphaFoldDB" id="A0A1L9X3A7"/>
<evidence type="ECO:0000256" key="1">
    <source>
        <dbReference type="SAM" id="SignalP"/>
    </source>
</evidence>
<dbReference type="SUPFAM" id="SSF63829">
    <property type="entry name" value="Calcium-dependent phosphotriesterase"/>
    <property type="match status" value="1"/>
</dbReference>
<dbReference type="OrthoDB" id="423498at2759"/>
<proteinExistence type="predicted"/>
<sequence>MQSILLSLVFLAPGLARAQTGVTQPISEDCGPSVVCINRYGNVLPYHFFRNLTTMDAPTTFGDTTVANGTKLNDIKSAAFIVYNKEKGLEALGPNPSYEYVFAVNEAVHEAPVYVASQNKLYLSQLAPPTGYLPQLVVDLNQDPPTLSEFLSDPPVYAPNGGTFHNGKIIWGASGGNNSIGGSEQRVGLRTLDPETNKTVSLVNNYFGYYFNTVDDLAVHPKTGDIWFTDPQYSWFNSLTDTPPQLPAASYRYNTSSGAVVVVDDSIGQPNGIAFTPDGSIVYISDTVAVSAPVDPMYGHPGSTFNTTQRRTIYAFDVSQDGAHAYNKRPIYLAPGFVPDGLKVAANGYIVTGCGYGVDVIDPSGELLFTIQTNYTVQNFAWTGPELKTLWLMGNGGISKVEWDLAGQELK</sequence>
<accession>A0A1L9X3A7</accession>
<feature type="domain" description="SMP-30/Gluconolactonase/LRE-like region" evidence="2">
    <location>
        <begin position="307"/>
        <end position="392"/>
    </location>
</feature>
<reference evidence="4" key="1">
    <citation type="journal article" date="2017" name="Genome Biol.">
        <title>Comparative genomics reveals high biological diversity and specific adaptations in the industrially and medically important fungal genus Aspergillus.</title>
        <authorList>
            <person name="de Vries R.P."/>
            <person name="Riley R."/>
            <person name="Wiebenga A."/>
            <person name="Aguilar-Osorio G."/>
            <person name="Amillis S."/>
            <person name="Uchima C.A."/>
            <person name="Anderluh G."/>
            <person name="Asadollahi M."/>
            <person name="Askin M."/>
            <person name="Barry K."/>
            <person name="Battaglia E."/>
            <person name="Bayram O."/>
            <person name="Benocci T."/>
            <person name="Braus-Stromeyer S.A."/>
            <person name="Caldana C."/>
            <person name="Canovas D."/>
            <person name="Cerqueira G.C."/>
            <person name="Chen F."/>
            <person name="Chen W."/>
            <person name="Choi C."/>
            <person name="Clum A."/>
            <person name="Dos Santos R.A."/>
            <person name="Damasio A.R."/>
            <person name="Diallinas G."/>
            <person name="Emri T."/>
            <person name="Fekete E."/>
            <person name="Flipphi M."/>
            <person name="Freyberg S."/>
            <person name="Gallo A."/>
            <person name="Gournas C."/>
            <person name="Habgood R."/>
            <person name="Hainaut M."/>
            <person name="Harispe M.L."/>
            <person name="Henrissat B."/>
            <person name="Hilden K.S."/>
            <person name="Hope R."/>
            <person name="Hossain A."/>
            <person name="Karabika E."/>
            <person name="Karaffa L."/>
            <person name="Karanyi Z."/>
            <person name="Krasevec N."/>
            <person name="Kuo A."/>
            <person name="Kusch H."/>
            <person name="LaButti K."/>
            <person name="Lagendijk E.L."/>
            <person name="Lapidus A."/>
            <person name="Levasseur A."/>
            <person name="Lindquist E."/>
            <person name="Lipzen A."/>
            <person name="Logrieco A.F."/>
            <person name="MacCabe A."/>
            <person name="Maekelae M.R."/>
            <person name="Malavazi I."/>
            <person name="Melin P."/>
            <person name="Meyer V."/>
            <person name="Mielnichuk N."/>
            <person name="Miskei M."/>
            <person name="Molnar A.P."/>
            <person name="Mule G."/>
            <person name="Ngan C.Y."/>
            <person name="Orejas M."/>
            <person name="Orosz E."/>
            <person name="Ouedraogo J.P."/>
            <person name="Overkamp K.M."/>
            <person name="Park H.-S."/>
            <person name="Perrone G."/>
            <person name="Piumi F."/>
            <person name="Punt P.J."/>
            <person name="Ram A.F."/>
            <person name="Ramon A."/>
            <person name="Rauscher S."/>
            <person name="Record E."/>
            <person name="Riano-Pachon D.M."/>
            <person name="Robert V."/>
            <person name="Roehrig J."/>
            <person name="Ruller R."/>
            <person name="Salamov A."/>
            <person name="Salih N.S."/>
            <person name="Samson R.A."/>
            <person name="Sandor E."/>
            <person name="Sanguinetti M."/>
            <person name="Schuetze T."/>
            <person name="Sepcic K."/>
            <person name="Shelest E."/>
            <person name="Sherlock G."/>
            <person name="Sophianopoulou V."/>
            <person name="Squina F.M."/>
            <person name="Sun H."/>
            <person name="Susca A."/>
            <person name="Todd R.B."/>
            <person name="Tsang A."/>
            <person name="Unkles S.E."/>
            <person name="van de Wiele N."/>
            <person name="van Rossen-Uffink D."/>
            <person name="Oliveira J.V."/>
            <person name="Vesth T.C."/>
            <person name="Visser J."/>
            <person name="Yu J.-H."/>
            <person name="Zhou M."/>
            <person name="Andersen M.R."/>
            <person name="Archer D.B."/>
            <person name="Baker S.E."/>
            <person name="Benoit I."/>
            <person name="Brakhage A.A."/>
            <person name="Braus G.H."/>
            <person name="Fischer R."/>
            <person name="Frisvad J.C."/>
            <person name="Goldman G.H."/>
            <person name="Houbraken J."/>
            <person name="Oakley B."/>
            <person name="Pocsi I."/>
            <person name="Scazzocchio C."/>
            <person name="Seiboth B."/>
            <person name="vanKuyk P.A."/>
            <person name="Wortman J."/>
            <person name="Dyer P.S."/>
            <person name="Grigoriev I.V."/>
        </authorList>
    </citation>
    <scope>NUCLEOTIDE SEQUENCE [LARGE SCALE GENOMIC DNA]</scope>
    <source>
        <strain evidence="4">ATCC 16872 / CBS 172.66 / WB 5094</strain>
    </source>
</reference>
<dbReference type="STRING" id="690307.A0A1L9X3A7"/>
<dbReference type="GeneID" id="30978445"/>
<dbReference type="Proteomes" id="UP000184546">
    <property type="component" value="Unassembled WGS sequence"/>
</dbReference>
<dbReference type="PANTHER" id="PTHR47064">
    <property type="entry name" value="PUTATIVE (AFU_ORTHOLOGUE AFUA_1G08990)-RELATED"/>
    <property type="match status" value="1"/>
</dbReference>
<gene>
    <name evidence="3" type="ORF">ASPACDRAFT_76061</name>
</gene>